<accession>A0A816YB01</accession>
<keyword evidence="1" id="KW-0472">Membrane</keyword>
<dbReference type="Proteomes" id="UP000663887">
    <property type="component" value="Unassembled WGS sequence"/>
</dbReference>
<sequence length="88" mass="10123">METESNASWYHRWRTSRPVAVAITFLALFLDGILVTAIVPIMPDYLFKIAHCQVNREASNFESCIHNVSRNYTKAENEDLVTVSNDYQ</sequence>
<dbReference type="EMBL" id="CAJNRG010014528">
    <property type="protein sequence ID" value="CAF2156339.1"/>
    <property type="molecule type" value="Genomic_DNA"/>
</dbReference>
<name>A0A816YB01_9BILA</name>
<organism evidence="2 3">
    <name type="scientific">Rotaria magnacalcarata</name>
    <dbReference type="NCBI Taxonomy" id="392030"/>
    <lineage>
        <taxon>Eukaryota</taxon>
        <taxon>Metazoa</taxon>
        <taxon>Spiralia</taxon>
        <taxon>Gnathifera</taxon>
        <taxon>Rotifera</taxon>
        <taxon>Eurotatoria</taxon>
        <taxon>Bdelloidea</taxon>
        <taxon>Philodinida</taxon>
        <taxon>Philodinidae</taxon>
        <taxon>Rotaria</taxon>
    </lineage>
</organism>
<feature type="transmembrane region" description="Helical" evidence="1">
    <location>
        <begin position="20"/>
        <end position="41"/>
    </location>
</feature>
<evidence type="ECO:0000313" key="2">
    <source>
        <dbReference type="EMBL" id="CAF2156339.1"/>
    </source>
</evidence>
<proteinExistence type="predicted"/>
<keyword evidence="1" id="KW-0812">Transmembrane</keyword>
<protein>
    <submittedName>
        <fullName evidence="2">Uncharacterized protein</fullName>
    </submittedName>
</protein>
<reference evidence="2" key="1">
    <citation type="submission" date="2021-02" db="EMBL/GenBank/DDBJ databases">
        <authorList>
            <person name="Nowell W R."/>
        </authorList>
    </citation>
    <scope>NUCLEOTIDE SEQUENCE</scope>
</reference>
<keyword evidence="1" id="KW-1133">Transmembrane helix</keyword>
<gene>
    <name evidence="2" type="ORF">XDN619_LOCUS29679</name>
</gene>
<dbReference type="AlphaFoldDB" id="A0A816YB01"/>
<evidence type="ECO:0000313" key="3">
    <source>
        <dbReference type="Proteomes" id="UP000663887"/>
    </source>
</evidence>
<evidence type="ECO:0000256" key="1">
    <source>
        <dbReference type="SAM" id="Phobius"/>
    </source>
</evidence>
<comment type="caution">
    <text evidence="2">The sequence shown here is derived from an EMBL/GenBank/DDBJ whole genome shotgun (WGS) entry which is preliminary data.</text>
</comment>